<comment type="caution">
    <text evidence="1">The sequence shown here is derived from an EMBL/GenBank/DDBJ whole genome shotgun (WGS) entry which is preliminary data.</text>
</comment>
<dbReference type="AlphaFoldDB" id="A0A101TYV4"/>
<evidence type="ECO:0000313" key="1">
    <source>
        <dbReference type="EMBL" id="KUO01047.1"/>
    </source>
</evidence>
<dbReference type="RefSeq" id="WP_062721037.1">
    <property type="nucleotide sequence ID" value="NZ_KQ948930.1"/>
</dbReference>
<protein>
    <recommendedName>
        <fullName evidence="3">ComF family protein</fullName>
    </recommendedName>
</protein>
<dbReference type="STRING" id="661399.AQJ67_23545"/>
<keyword evidence="2" id="KW-1185">Reference proteome</keyword>
<dbReference type="Gene3D" id="3.40.50.2020">
    <property type="match status" value="1"/>
</dbReference>
<dbReference type="OrthoDB" id="5244859at2"/>
<evidence type="ECO:0008006" key="3">
    <source>
        <dbReference type="Google" id="ProtNLM"/>
    </source>
</evidence>
<dbReference type="PANTHER" id="PTHR47505">
    <property type="entry name" value="DNA UTILIZATION PROTEIN YHGH"/>
    <property type="match status" value="1"/>
</dbReference>
<gene>
    <name evidence="1" type="ORF">AQJ67_23545</name>
</gene>
<dbReference type="PANTHER" id="PTHR47505:SF1">
    <property type="entry name" value="DNA UTILIZATION PROTEIN YHGH"/>
    <property type="match status" value="1"/>
</dbReference>
<organism evidence="1 2">
    <name type="scientific">Streptomyces caeruleatus</name>
    <dbReference type="NCBI Taxonomy" id="661399"/>
    <lineage>
        <taxon>Bacteria</taxon>
        <taxon>Bacillati</taxon>
        <taxon>Actinomycetota</taxon>
        <taxon>Actinomycetes</taxon>
        <taxon>Kitasatosporales</taxon>
        <taxon>Streptomycetaceae</taxon>
        <taxon>Streptomyces</taxon>
    </lineage>
</organism>
<dbReference type="EMBL" id="LMWY01000027">
    <property type="protein sequence ID" value="KUO01047.1"/>
    <property type="molecule type" value="Genomic_DNA"/>
</dbReference>
<accession>A0A101TYV4</accession>
<dbReference type="Proteomes" id="UP000053429">
    <property type="component" value="Unassembled WGS sequence"/>
</dbReference>
<dbReference type="InterPro" id="IPR029057">
    <property type="entry name" value="PRTase-like"/>
</dbReference>
<dbReference type="SUPFAM" id="SSF53271">
    <property type="entry name" value="PRTase-like"/>
    <property type="match status" value="1"/>
</dbReference>
<evidence type="ECO:0000313" key="2">
    <source>
        <dbReference type="Proteomes" id="UP000053429"/>
    </source>
</evidence>
<reference evidence="1 2" key="1">
    <citation type="submission" date="2015-10" db="EMBL/GenBank/DDBJ databases">
        <title>Draft genome sequence of Streptomyces caeruleatus NRRL B-24802, type strain for the species Streptomyces caeruleatus.</title>
        <authorList>
            <person name="Ruckert C."/>
            <person name="Winkler A."/>
            <person name="Kalinowski J."/>
            <person name="Kampfer P."/>
            <person name="Glaeser S."/>
        </authorList>
    </citation>
    <scope>NUCLEOTIDE SEQUENCE [LARGE SCALE GENOMIC DNA]</scope>
    <source>
        <strain evidence="1 2">NRRL B-24802</strain>
    </source>
</reference>
<dbReference type="InterPro" id="IPR051910">
    <property type="entry name" value="ComF/GntX_DNA_util-trans"/>
</dbReference>
<name>A0A101TYV4_9ACTN</name>
<sequence length="341" mass="35169">MRGWWQDLTDLVLPAECGGCGRPRTVLCPECRAVLSGTGPSRVRPVPEPPGLPVVHAAARYVDEARAVLLAHKERGALALAAPLGTALAGAVRAGLREACAYGSGASGRALRSGGGQVRDDGARRIEGARAPVLLVPVPSGRGAVRARGHDPARRIALAAAGDLRRAGTPARVLAVLRQGRGVADQSGLNSRQRLDNLAGALTVAPGGARLLTGEGPVVLVDDLMTTGASLAEAARAVRAAMVEEARERRGYVRTAEGVDAYGRVATERDAGGQRATGNRTTAVYLAGSRESTEERTAGSTEGAVRRVREMPGIMGAGHGCDLICAAVVAAPPDSFEINRN</sequence>
<proteinExistence type="predicted"/>